<protein>
    <submittedName>
        <fullName evidence="1">Uncharacterized protein</fullName>
    </submittedName>
</protein>
<evidence type="ECO:0000313" key="1">
    <source>
        <dbReference type="EMBL" id="AGH57132.1"/>
    </source>
</evidence>
<proteinExistence type="predicted"/>
<evidence type="ECO:0000313" key="2">
    <source>
        <dbReference type="Proteomes" id="UP000204031"/>
    </source>
</evidence>
<organism evidence="1 2">
    <name type="scientific">Vibrio phage VBP47</name>
    <dbReference type="NCBI Taxonomy" id="754073"/>
    <lineage>
        <taxon>Viruses</taxon>
        <taxon>Duplodnaviria</taxon>
        <taxon>Heunggongvirae</taxon>
        <taxon>Uroviricota</taxon>
        <taxon>Caudoviricetes</taxon>
        <taxon>Schitoviridae</taxon>
        <taxon>Fuhrmanvirinae</taxon>
        <taxon>Stoningtonvirus</taxon>
        <taxon>Stoningtonvirus VBP47</taxon>
    </lineage>
</organism>
<dbReference type="KEGG" id="vg:15010735"/>
<dbReference type="OrthoDB" id="36055at10239"/>
<gene>
    <name evidence="1" type="ORF">VPNG_00108</name>
</gene>
<name>M4SLA9_9CAUD</name>
<dbReference type="GeneID" id="15010735"/>
<dbReference type="RefSeq" id="YP_007674203.1">
    <property type="nucleotide sequence ID" value="NC_020848.1"/>
</dbReference>
<accession>M4SLA9</accession>
<sequence length="93" mass="11551">MKIRKRCKIRSDDRRWQLFWTTQEERYRVAKTRVKIETLQNYRKRRDRKVVSYFSELHLTKLGKMYNFSCMLTGDTPLPETFHWSFTNISKNR</sequence>
<dbReference type="EMBL" id="HQ634194">
    <property type="protein sequence ID" value="AGH57132.1"/>
    <property type="molecule type" value="Genomic_DNA"/>
</dbReference>
<keyword evidence="2" id="KW-1185">Reference proteome</keyword>
<reference evidence="1 2" key="1">
    <citation type="submission" date="2010-11" db="EMBL/GenBank/DDBJ databases">
        <title>The Genome Sequence of Vibrio phage VBP47.</title>
        <authorList>
            <consortium name="The Broad Institute Genome Sequencing Platform"/>
            <person name="Henn M.R."/>
            <person name="Wharam S."/>
            <person name="Gilg I."/>
            <person name="Martinez Martinez J."/>
            <person name="Wilson W."/>
            <person name="Levin J."/>
            <person name="Malboeuf C."/>
            <person name="Casali M."/>
            <person name="Russ C."/>
            <person name="Lennon N."/>
            <person name="Chapman S.B."/>
            <person name="Erlich R."/>
            <person name="Young S.K."/>
            <person name="Yandava C."/>
            <person name="Zeng Q."/>
            <person name="Fitzgerald M.F."/>
            <person name="Alvarado L."/>
            <person name="Anderson S."/>
            <person name="Berlin A."/>
            <person name="Chen Z."/>
            <person name="Freedman E."/>
            <person name="Gellesch M."/>
            <person name="Goldberg J."/>
            <person name="Green L."/>
            <person name="Griggs A."/>
            <person name="Gujja S."/>
            <person name="Heilman E."/>
            <person name="Heiman D."/>
            <person name="Hollinger A."/>
            <person name="Howarth C."/>
            <person name="Larson L."/>
            <person name="Mehta T."/>
            <person name="Neiman D."/>
            <person name="Pearson M."/>
            <person name="Roberts A."/>
            <person name="Ryan E."/>
            <person name="Saif S."/>
            <person name="Shea T."/>
            <person name="Shenoy N."/>
            <person name="Sisk P."/>
            <person name="Stolte C."/>
            <person name="Sykes S."/>
            <person name="White J."/>
            <person name="Haas B."/>
            <person name="Nusbaum C."/>
            <person name="Birren B."/>
        </authorList>
    </citation>
    <scope>NUCLEOTIDE SEQUENCE [LARGE SCALE GENOMIC DNA]</scope>
    <source>
        <strain evidence="1 2">VBP47</strain>
    </source>
</reference>
<dbReference type="Proteomes" id="UP000204031">
    <property type="component" value="Segment"/>
</dbReference>